<dbReference type="SMART" id="SM00304">
    <property type="entry name" value="HAMP"/>
    <property type="match status" value="1"/>
</dbReference>
<dbReference type="SMART" id="SM00387">
    <property type="entry name" value="HATPase_c"/>
    <property type="match status" value="1"/>
</dbReference>
<dbReference type="InterPro" id="IPR003661">
    <property type="entry name" value="HisK_dim/P_dom"/>
</dbReference>
<dbReference type="InterPro" id="IPR036097">
    <property type="entry name" value="HisK_dim/P_sf"/>
</dbReference>
<keyword evidence="8 11" id="KW-1133">Transmembrane helix</keyword>
<dbReference type="OrthoDB" id="3190394at2"/>
<dbReference type="RefSeq" id="WP_145225084.1">
    <property type="nucleotide sequence ID" value="NZ_VIVQ01000001.1"/>
</dbReference>
<comment type="subcellular location">
    <subcellularLocation>
        <location evidence="2">Cell membrane</location>
    </subcellularLocation>
</comment>
<feature type="domain" description="HAMP" evidence="13">
    <location>
        <begin position="179"/>
        <end position="231"/>
    </location>
</feature>
<dbReference type="PRINTS" id="PR00344">
    <property type="entry name" value="BCTRLSENSOR"/>
</dbReference>
<dbReference type="PANTHER" id="PTHR45436:SF5">
    <property type="entry name" value="SENSOR HISTIDINE KINASE TRCS"/>
    <property type="match status" value="1"/>
</dbReference>
<dbReference type="Pfam" id="PF00672">
    <property type="entry name" value="HAMP"/>
    <property type="match status" value="1"/>
</dbReference>
<keyword evidence="9" id="KW-0902">Two-component regulatory system</keyword>
<evidence type="ECO:0000256" key="3">
    <source>
        <dbReference type="ARBA" id="ARBA00012438"/>
    </source>
</evidence>
<dbReference type="InterPro" id="IPR005467">
    <property type="entry name" value="His_kinase_dom"/>
</dbReference>
<feature type="transmembrane region" description="Helical" evidence="11">
    <location>
        <begin position="159"/>
        <end position="178"/>
    </location>
</feature>
<evidence type="ECO:0000256" key="5">
    <source>
        <dbReference type="ARBA" id="ARBA00022679"/>
    </source>
</evidence>
<dbReference type="SUPFAM" id="SSF55874">
    <property type="entry name" value="ATPase domain of HSP90 chaperone/DNA topoisomerase II/histidine kinase"/>
    <property type="match status" value="1"/>
</dbReference>
<evidence type="ECO:0000259" key="13">
    <source>
        <dbReference type="PROSITE" id="PS50885"/>
    </source>
</evidence>
<dbReference type="Gene3D" id="3.30.565.10">
    <property type="entry name" value="Histidine kinase-like ATPase, C-terminal domain"/>
    <property type="match status" value="1"/>
</dbReference>
<feature type="domain" description="Histidine kinase" evidence="12">
    <location>
        <begin position="239"/>
        <end position="456"/>
    </location>
</feature>
<dbReference type="InterPro" id="IPR003594">
    <property type="entry name" value="HATPase_dom"/>
</dbReference>
<evidence type="ECO:0000256" key="10">
    <source>
        <dbReference type="ARBA" id="ARBA00023136"/>
    </source>
</evidence>
<dbReference type="Proteomes" id="UP000318297">
    <property type="component" value="Unassembled WGS sequence"/>
</dbReference>
<accession>A0A561E7S6</accession>
<dbReference type="CDD" id="cd00082">
    <property type="entry name" value="HisKA"/>
    <property type="match status" value="1"/>
</dbReference>
<evidence type="ECO:0000256" key="1">
    <source>
        <dbReference type="ARBA" id="ARBA00000085"/>
    </source>
</evidence>
<evidence type="ECO:0000256" key="7">
    <source>
        <dbReference type="ARBA" id="ARBA00022777"/>
    </source>
</evidence>
<keyword evidence="4" id="KW-0597">Phosphoprotein</keyword>
<evidence type="ECO:0000313" key="15">
    <source>
        <dbReference type="Proteomes" id="UP000318297"/>
    </source>
</evidence>
<protein>
    <recommendedName>
        <fullName evidence="3">histidine kinase</fullName>
        <ecNumber evidence="3">2.7.13.3</ecNumber>
    </recommendedName>
</protein>
<dbReference type="Pfam" id="PF02518">
    <property type="entry name" value="HATPase_c"/>
    <property type="match status" value="1"/>
</dbReference>
<comment type="catalytic activity">
    <reaction evidence="1">
        <text>ATP + protein L-histidine = ADP + protein N-phospho-L-histidine.</text>
        <dbReference type="EC" id="2.7.13.3"/>
    </reaction>
</comment>
<gene>
    <name evidence="14" type="ORF">BKA23_0449</name>
</gene>
<keyword evidence="10 11" id="KW-0472">Membrane</keyword>
<dbReference type="EC" id="2.7.13.3" evidence="3"/>
<evidence type="ECO:0000256" key="9">
    <source>
        <dbReference type="ARBA" id="ARBA00023012"/>
    </source>
</evidence>
<keyword evidence="7 14" id="KW-0418">Kinase</keyword>
<evidence type="ECO:0000256" key="4">
    <source>
        <dbReference type="ARBA" id="ARBA00022553"/>
    </source>
</evidence>
<dbReference type="PROSITE" id="PS50109">
    <property type="entry name" value="HIS_KIN"/>
    <property type="match status" value="1"/>
</dbReference>
<dbReference type="PROSITE" id="PS50885">
    <property type="entry name" value="HAMP"/>
    <property type="match status" value="1"/>
</dbReference>
<dbReference type="InterPro" id="IPR004358">
    <property type="entry name" value="Sig_transdc_His_kin-like_C"/>
</dbReference>
<dbReference type="InterPro" id="IPR003660">
    <property type="entry name" value="HAMP_dom"/>
</dbReference>
<dbReference type="SMART" id="SM00388">
    <property type="entry name" value="HisKA"/>
    <property type="match status" value="1"/>
</dbReference>
<dbReference type="Gene3D" id="6.10.340.10">
    <property type="match status" value="1"/>
</dbReference>
<evidence type="ECO:0000256" key="8">
    <source>
        <dbReference type="ARBA" id="ARBA00022989"/>
    </source>
</evidence>
<evidence type="ECO:0000256" key="11">
    <source>
        <dbReference type="SAM" id="Phobius"/>
    </source>
</evidence>
<dbReference type="InterPro" id="IPR036890">
    <property type="entry name" value="HATPase_C_sf"/>
</dbReference>
<dbReference type="SUPFAM" id="SSF47384">
    <property type="entry name" value="Homodimeric domain of signal transducing histidine kinase"/>
    <property type="match status" value="1"/>
</dbReference>
<reference evidence="14 15" key="1">
    <citation type="submission" date="2019-06" db="EMBL/GenBank/DDBJ databases">
        <title>Sequencing the genomes of 1000 actinobacteria strains.</title>
        <authorList>
            <person name="Klenk H.-P."/>
        </authorList>
    </citation>
    <scope>NUCLEOTIDE SEQUENCE [LARGE SCALE GENOMIC DNA]</scope>
    <source>
        <strain evidence="14 15">DSM 19560</strain>
    </source>
</reference>
<evidence type="ECO:0000256" key="6">
    <source>
        <dbReference type="ARBA" id="ARBA00022692"/>
    </source>
</evidence>
<evidence type="ECO:0000259" key="12">
    <source>
        <dbReference type="PROSITE" id="PS50109"/>
    </source>
</evidence>
<keyword evidence="15" id="KW-1185">Reference proteome</keyword>
<organism evidence="14 15">
    <name type="scientific">Rudaeicoccus suwonensis</name>
    <dbReference type="NCBI Taxonomy" id="657409"/>
    <lineage>
        <taxon>Bacteria</taxon>
        <taxon>Bacillati</taxon>
        <taxon>Actinomycetota</taxon>
        <taxon>Actinomycetes</taxon>
        <taxon>Micrococcales</taxon>
        <taxon>Dermacoccaceae</taxon>
        <taxon>Rudaeicoccus</taxon>
    </lineage>
</organism>
<dbReference type="InterPro" id="IPR050428">
    <property type="entry name" value="TCS_sensor_his_kinase"/>
</dbReference>
<sequence>MRLRLRSLTARLTLLAVVIAVITGLLAAAIAYGLIQREAEARTKATLSRLADAAQATTDLGSNPDTAQRRARRLLEALDIQFVTISRSGVEQPATGLAARSLTATDKAQLLAGERVSGQRRINGRWVLIQGRPTSAGAIVLAQRRSDAAAAADDAIVRLLWGILIAVVVAVVLGVVFARRLSRPLRTTASVAAAIERGERAAVAPTTGPSEIAEVGAALNSLAGALAGSEQRQRDFLLSVSHDLRTPLTAITGYAESLADGVVPAEETAVVGATMLGESQRLRRMVDDLLDLARLDARELRIDPTDIEATAFGADTARVWAARCAAEGVSFAFRQPPPPIWLRSDPTRIRQILDGLFDNALRVTPVGKSIVLQLDSVEDQVVFEVRDGGPGLSDEDLDVAFERAALYERYRGIRPVGTGLGLAIVHALTTRLGGRVEAGHAPEGGARFTVRLPQRMDGEPRD</sequence>
<name>A0A561E7S6_9MICO</name>
<dbReference type="GO" id="GO:0005886">
    <property type="term" value="C:plasma membrane"/>
    <property type="evidence" value="ECO:0007669"/>
    <property type="project" value="UniProtKB-SubCell"/>
</dbReference>
<dbReference type="GO" id="GO:0000155">
    <property type="term" value="F:phosphorelay sensor kinase activity"/>
    <property type="evidence" value="ECO:0007669"/>
    <property type="project" value="InterPro"/>
</dbReference>
<dbReference type="Gene3D" id="1.10.287.130">
    <property type="match status" value="1"/>
</dbReference>
<dbReference type="Pfam" id="PF00512">
    <property type="entry name" value="HisKA"/>
    <property type="match status" value="1"/>
</dbReference>
<evidence type="ECO:0000256" key="2">
    <source>
        <dbReference type="ARBA" id="ARBA00004236"/>
    </source>
</evidence>
<dbReference type="FunFam" id="1.10.287.130:FF:000001">
    <property type="entry name" value="Two-component sensor histidine kinase"/>
    <property type="match status" value="1"/>
</dbReference>
<dbReference type="AlphaFoldDB" id="A0A561E7S6"/>
<feature type="transmembrane region" description="Helical" evidence="11">
    <location>
        <begin position="12"/>
        <end position="35"/>
    </location>
</feature>
<dbReference type="CDD" id="cd06225">
    <property type="entry name" value="HAMP"/>
    <property type="match status" value="1"/>
</dbReference>
<keyword evidence="6 11" id="KW-0812">Transmembrane</keyword>
<dbReference type="PANTHER" id="PTHR45436">
    <property type="entry name" value="SENSOR HISTIDINE KINASE YKOH"/>
    <property type="match status" value="1"/>
</dbReference>
<proteinExistence type="predicted"/>
<dbReference type="EMBL" id="VIVQ01000001">
    <property type="protein sequence ID" value="TWE11668.1"/>
    <property type="molecule type" value="Genomic_DNA"/>
</dbReference>
<dbReference type="CDD" id="cd00075">
    <property type="entry name" value="HATPase"/>
    <property type="match status" value="1"/>
</dbReference>
<keyword evidence="5" id="KW-0808">Transferase</keyword>
<comment type="caution">
    <text evidence="14">The sequence shown here is derived from an EMBL/GenBank/DDBJ whole genome shotgun (WGS) entry which is preliminary data.</text>
</comment>
<evidence type="ECO:0000313" key="14">
    <source>
        <dbReference type="EMBL" id="TWE11668.1"/>
    </source>
</evidence>